<dbReference type="SUPFAM" id="SSF52402">
    <property type="entry name" value="Adenine nucleotide alpha hydrolases-like"/>
    <property type="match status" value="1"/>
</dbReference>
<organism evidence="12">
    <name type="scientific">freshwater metagenome</name>
    <dbReference type="NCBI Taxonomy" id="449393"/>
    <lineage>
        <taxon>unclassified sequences</taxon>
        <taxon>metagenomes</taxon>
        <taxon>ecological metagenomes</taxon>
    </lineage>
</organism>
<dbReference type="InterPro" id="IPR012094">
    <property type="entry name" value="tRNA_Ile_lys_synt"/>
</dbReference>
<name>A0A6J7S3K9_9ZZZZ</name>
<dbReference type="Gene3D" id="1.20.59.20">
    <property type="match status" value="1"/>
</dbReference>
<dbReference type="SUPFAM" id="SSF82829">
    <property type="entry name" value="MesJ substrate recognition domain-like"/>
    <property type="match status" value="1"/>
</dbReference>
<reference evidence="12" key="1">
    <citation type="submission" date="2020-05" db="EMBL/GenBank/DDBJ databases">
        <authorList>
            <person name="Chiriac C."/>
            <person name="Salcher M."/>
            <person name="Ghai R."/>
            <person name="Kavagutti S V."/>
        </authorList>
    </citation>
    <scope>NUCLEOTIDE SEQUENCE</scope>
</reference>
<dbReference type="GO" id="GO:0032267">
    <property type="term" value="F:tRNA(Ile)-lysidine synthase activity"/>
    <property type="evidence" value="ECO:0007669"/>
    <property type="project" value="UniProtKB-EC"/>
</dbReference>
<dbReference type="PANTHER" id="PTHR43033:SF1">
    <property type="entry name" value="TRNA(ILE)-LYSIDINE SYNTHASE-RELATED"/>
    <property type="match status" value="1"/>
</dbReference>
<dbReference type="InterPro" id="IPR012795">
    <property type="entry name" value="tRNA_Ile_lys_synt_N"/>
</dbReference>
<proteinExistence type="inferred from homology"/>
<evidence type="ECO:0000259" key="9">
    <source>
        <dbReference type="Pfam" id="PF09179"/>
    </source>
</evidence>
<dbReference type="Pfam" id="PF01171">
    <property type="entry name" value="ATP_bind_3"/>
    <property type="match status" value="1"/>
</dbReference>
<evidence type="ECO:0000256" key="4">
    <source>
        <dbReference type="ARBA" id="ARBA00022694"/>
    </source>
</evidence>
<protein>
    <recommendedName>
        <fullName evidence="1">tRNA(Ile)-lysidine synthetase</fullName>
        <ecNumber evidence="1">6.3.4.19</ecNumber>
    </recommendedName>
</protein>
<dbReference type="EMBL" id="CAFBND010000052">
    <property type="protein sequence ID" value="CAB4945882.1"/>
    <property type="molecule type" value="Genomic_DNA"/>
</dbReference>
<dbReference type="InterPro" id="IPR015262">
    <property type="entry name" value="tRNA_Ile_lys_synt_subst-bd"/>
</dbReference>
<evidence type="ECO:0000256" key="7">
    <source>
        <dbReference type="ARBA" id="ARBA00048539"/>
    </source>
</evidence>
<feature type="domain" description="tRNA(Ile)-lysidine synthase substrate-binding" evidence="9">
    <location>
        <begin position="248"/>
        <end position="310"/>
    </location>
</feature>
<evidence type="ECO:0000256" key="5">
    <source>
        <dbReference type="ARBA" id="ARBA00022741"/>
    </source>
</evidence>
<dbReference type="GO" id="GO:0008033">
    <property type="term" value="P:tRNA processing"/>
    <property type="evidence" value="ECO:0007669"/>
    <property type="project" value="UniProtKB-KW"/>
</dbReference>
<keyword evidence="3" id="KW-0436">Ligase</keyword>
<dbReference type="EMBL" id="CAFBIZ010000097">
    <property type="protein sequence ID" value="CAB4849804.1"/>
    <property type="molecule type" value="Genomic_DNA"/>
</dbReference>
<sequence>MTAPPVEVRRAVREALADLPAEALVVVACSGGPDSVALVAAARAERRRVGAVVVDHGLRPEAREQAAVTAGWLRRAGVDPVEVIAVSVVDTGDGPEAAARDARYRALEEMCERVGAAVVLLGHTLDDQAETVLLGLARGSGVRSLAGMPRVRGIFRRPMLDLTRAVVRAAVPDDAPVVHDPHNADGRYARARVRHRVLPVLEHELGPGIAAALARTADLARADADALDELALAIALDLKSWADIEGSLDIDDLLDLGVAVRSRVIRLWLRDSGVPAGALSADHVGRVSRLVTHWRGQGAVALPGGVEALRDCDRLSVRTSPRHLET</sequence>
<evidence type="ECO:0000256" key="2">
    <source>
        <dbReference type="ARBA" id="ARBA00022490"/>
    </source>
</evidence>
<dbReference type="PANTHER" id="PTHR43033">
    <property type="entry name" value="TRNA(ILE)-LYSIDINE SYNTHASE-RELATED"/>
    <property type="match status" value="1"/>
</dbReference>
<dbReference type="HAMAP" id="MF_01161">
    <property type="entry name" value="tRNA_Ile_lys_synt"/>
    <property type="match status" value="1"/>
</dbReference>
<evidence type="ECO:0000256" key="1">
    <source>
        <dbReference type="ARBA" id="ARBA00013267"/>
    </source>
</evidence>
<gene>
    <name evidence="10" type="ORF">UFOPK3268_00855</name>
    <name evidence="11" type="ORF">UFOPK3752_01352</name>
    <name evidence="12" type="ORF">UFOPK4150_01530</name>
</gene>
<dbReference type="InterPro" id="IPR014729">
    <property type="entry name" value="Rossmann-like_a/b/a_fold"/>
</dbReference>
<evidence type="ECO:0000256" key="6">
    <source>
        <dbReference type="ARBA" id="ARBA00022840"/>
    </source>
</evidence>
<evidence type="ECO:0000256" key="3">
    <source>
        <dbReference type="ARBA" id="ARBA00022598"/>
    </source>
</evidence>
<dbReference type="GO" id="GO:0005737">
    <property type="term" value="C:cytoplasm"/>
    <property type="evidence" value="ECO:0007669"/>
    <property type="project" value="InterPro"/>
</dbReference>
<accession>A0A6J7S3K9</accession>
<evidence type="ECO:0000313" key="10">
    <source>
        <dbReference type="EMBL" id="CAB4849804.1"/>
    </source>
</evidence>
<keyword evidence="5" id="KW-0547">Nucleotide-binding</keyword>
<keyword evidence="4" id="KW-0819">tRNA processing</keyword>
<evidence type="ECO:0000259" key="8">
    <source>
        <dbReference type="Pfam" id="PF01171"/>
    </source>
</evidence>
<keyword evidence="6" id="KW-0067">ATP-binding</keyword>
<dbReference type="AlphaFoldDB" id="A0A6J7S3K9"/>
<dbReference type="EC" id="6.3.4.19" evidence="1"/>
<comment type="catalytic activity">
    <reaction evidence="7">
        <text>cytidine(34) in tRNA(Ile2) + L-lysine + ATP = lysidine(34) in tRNA(Ile2) + AMP + diphosphate + H(+)</text>
        <dbReference type="Rhea" id="RHEA:43744"/>
        <dbReference type="Rhea" id="RHEA-COMP:10625"/>
        <dbReference type="Rhea" id="RHEA-COMP:10670"/>
        <dbReference type="ChEBI" id="CHEBI:15378"/>
        <dbReference type="ChEBI" id="CHEBI:30616"/>
        <dbReference type="ChEBI" id="CHEBI:32551"/>
        <dbReference type="ChEBI" id="CHEBI:33019"/>
        <dbReference type="ChEBI" id="CHEBI:82748"/>
        <dbReference type="ChEBI" id="CHEBI:83665"/>
        <dbReference type="ChEBI" id="CHEBI:456215"/>
        <dbReference type="EC" id="6.3.4.19"/>
    </reaction>
</comment>
<dbReference type="CDD" id="cd01992">
    <property type="entry name" value="TilS_N"/>
    <property type="match status" value="1"/>
</dbReference>
<dbReference type="EMBL" id="CAFBPU010000032">
    <property type="protein sequence ID" value="CAB5035677.1"/>
    <property type="molecule type" value="Genomic_DNA"/>
</dbReference>
<evidence type="ECO:0000313" key="11">
    <source>
        <dbReference type="EMBL" id="CAB4945882.1"/>
    </source>
</evidence>
<dbReference type="GO" id="GO:0005524">
    <property type="term" value="F:ATP binding"/>
    <property type="evidence" value="ECO:0007669"/>
    <property type="project" value="UniProtKB-KW"/>
</dbReference>
<dbReference type="NCBIfam" id="TIGR02432">
    <property type="entry name" value="lysidine_TilS_N"/>
    <property type="match status" value="1"/>
</dbReference>
<feature type="domain" description="tRNA(Ile)-lysidine/2-thiocytidine synthase N-terminal" evidence="8">
    <location>
        <begin position="25"/>
        <end position="196"/>
    </location>
</feature>
<dbReference type="Gene3D" id="3.40.50.620">
    <property type="entry name" value="HUPs"/>
    <property type="match status" value="1"/>
</dbReference>
<evidence type="ECO:0000313" key="12">
    <source>
        <dbReference type="EMBL" id="CAB5035677.1"/>
    </source>
</evidence>
<keyword evidence="2" id="KW-0963">Cytoplasm</keyword>
<dbReference type="InterPro" id="IPR011063">
    <property type="entry name" value="TilS/TtcA_N"/>
</dbReference>
<dbReference type="Pfam" id="PF09179">
    <property type="entry name" value="TilS"/>
    <property type="match status" value="1"/>
</dbReference>